<feature type="domain" description="Peptidoglycan binding-like" evidence="1">
    <location>
        <begin position="113"/>
        <end position="161"/>
    </location>
</feature>
<gene>
    <name evidence="2" type="ORF">ET475_00540</name>
</gene>
<dbReference type="Pfam" id="PF01471">
    <property type="entry name" value="PG_binding_1"/>
    <property type="match status" value="1"/>
</dbReference>
<name>A0A4P6ELE7_9MICO</name>
<dbReference type="SUPFAM" id="SSF47090">
    <property type="entry name" value="PGBD-like"/>
    <property type="match status" value="1"/>
</dbReference>
<evidence type="ECO:0000313" key="2">
    <source>
        <dbReference type="EMBL" id="QAY58638.1"/>
    </source>
</evidence>
<proteinExistence type="predicted"/>
<dbReference type="InterPro" id="IPR036366">
    <property type="entry name" value="PGBDSf"/>
</dbReference>
<dbReference type="EMBL" id="CP035494">
    <property type="protein sequence ID" value="QAY58638.1"/>
    <property type="molecule type" value="Genomic_DNA"/>
</dbReference>
<evidence type="ECO:0000259" key="1">
    <source>
        <dbReference type="Pfam" id="PF01471"/>
    </source>
</evidence>
<evidence type="ECO:0000313" key="3">
    <source>
        <dbReference type="Proteomes" id="UP000293995"/>
    </source>
</evidence>
<accession>A0A4P6ELE7</accession>
<dbReference type="Gene3D" id="1.10.101.10">
    <property type="entry name" value="PGBD-like superfamily/PGBD"/>
    <property type="match status" value="1"/>
</dbReference>
<dbReference type="RefSeq" id="WP_129385029.1">
    <property type="nucleotide sequence ID" value="NZ_CP035494.1"/>
</dbReference>
<keyword evidence="3" id="KW-1185">Reference proteome</keyword>
<dbReference type="OrthoDB" id="3238883at2"/>
<dbReference type="KEGG" id="mprt:ET475_00540"/>
<organism evidence="2 3">
    <name type="scientific">Microbacterium protaetiae</name>
    <dbReference type="NCBI Taxonomy" id="2509458"/>
    <lineage>
        <taxon>Bacteria</taxon>
        <taxon>Bacillati</taxon>
        <taxon>Actinomycetota</taxon>
        <taxon>Actinomycetes</taxon>
        <taxon>Micrococcales</taxon>
        <taxon>Microbacteriaceae</taxon>
        <taxon>Microbacterium</taxon>
    </lineage>
</organism>
<dbReference type="InterPro" id="IPR002477">
    <property type="entry name" value="Peptidoglycan-bd-like"/>
</dbReference>
<dbReference type="AlphaFoldDB" id="A0A4P6ELE7"/>
<reference evidence="2 3" key="1">
    <citation type="submission" date="2019-01" db="EMBL/GenBank/DDBJ databases">
        <title>Genome sequencing of strain DFW100M-13.</title>
        <authorList>
            <person name="Heo J."/>
            <person name="Kim S.-J."/>
            <person name="Kim J.-S."/>
            <person name="Hong S.-B."/>
            <person name="Kwon S.-W."/>
        </authorList>
    </citation>
    <scope>NUCLEOTIDE SEQUENCE [LARGE SCALE GENOMIC DNA]</scope>
    <source>
        <strain evidence="2 3">DFW100M-13</strain>
    </source>
</reference>
<dbReference type="Proteomes" id="UP000293995">
    <property type="component" value="Chromosome"/>
</dbReference>
<protein>
    <submittedName>
        <fullName evidence="2">Peptidoglycan-binding protein</fullName>
    </submittedName>
</protein>
<sequence>MSVGALVLTGGVLLGALVLPPLVPPSVRAVDVPRTVPVTARSFTDAHTIYAVPTLSDKVTVGLTGGNGMVTASQCKPGTEIRTGDHILSVDGIGRIALVTGVPLWRDLSSGSTGADVKGLQKALIKAGYELGVTRNYDADTIAAVEAMQRRASVAADGRITLDRVQWIPSGMAPVTSCEAPVGTEITHGQPLLVAGETLTGLTFPDIATDLAHHRYVAVSGAAVVHIPEGRKVTDATFLSAVASSDAFAQWKKDPTRGIALGVKLEEPISAIGVPPSAVLVTGSTRGCVISAHKAVPVQILASELGTVFVVPQQSVEAVIIPAANASTSCE</sequence>
<dbReference type="InterPro" id="IPR036365">
    <property type="entry name" value="PGBD-like_sf"/>
</dbReference>